<keyword evidence="1" id="KW-1133">Transmembrane helix</keyword>
<reference evidence="2 3" key="1">
    <citation type="submission" date="2023-01" db="EMBL/GenBank/DDBJ databases">
        <title>Analysis of 21 Apiospora genomes using comparative genomics revels a genus with tremendous synthesis potential of carbohydrate active enzymes and secondary metabolites.</title>
        <authorList>
            <person name="Sorensen T."/>
        </authorList>
    </citation>
    <scope>NUCLEOTIDE SEQUENCE [LARGE SCALE GENOMIC DNA]</scope>
    <source>
        <strain evidence="2 3">CBS 83171</strain>
    </source>
</reference>
<feature type="transmembrane region" description="Helical" evidence="1">
    <location>
        <begin position="269"/>
        <end position="290"/>
    </location>
</feature>
<gene>
    <name evidence="2" type="ORF">PG996_006051</name>
</gene>
<feature type="transmembrane region" description="Helical" evidence="1">
    <location>
        <begin position="212"/>
        <end position="231"/>
    </location>
</feature>
<accession>A0ABR1VN74</accession>
<dbReference type="EMBL" id="JAQQWM010000003">
    <property type="protein sequence ID" value="KAK8072703.1"/>
    <property type="molecule type" value="Genomic_DNA"/>
</dbReference>
<evidence type="ECO:0000313" key="2">
    <source>
        <dbReference type="EMBL" id="KAK8072703.1"/>
    </source>
</evidence>
<keyword evidence="3" id="KW-1185">Reference proteome</keyword>
<proteinExistence type="predicted"/>
<evidence type="ECO:0000313" key="3">
    <source>
        <dbReference type="Proteomes" id="UP001446871"/>
    </source>
</evidence>
<dbReference type="Proteomes" id="UP001446871">
    <property type="component" value="Unassembled WGS sequence"/>
</dbReference>
<sequence>MIQSLILTVRTLTYYEILMEYMNSKLVKTIWAWLGHPVPEDPDEQAIRWEHPAWPYMVFIIRLLQIHVESIMLSGITYWMPTTALPPVALKPVYLPIFMQERPIYDSSASQWVSDMWVRLPREILLSAFLLNLALAIDTHRQASWPHSEHAPRRYMAFSYLFNDLGSRVLSQSVYQVFYPMFVLLRPLCGLQLIPLLNGTTLIRETAARQKSTGYAVLDIVVLAITTFFGPRNLWPAVYSILLLIFGAVIWIGVFVSLLLLLQFWCFSMYLIIIWVDWFFNGGQLTYAIWIDGGFMSTLPVTHGEPAAPIFGIDQFLFRDAVPYPRLYQPHIDHFLLKLAPDEQELEFRYQMAFNVRRGLEY</sequence>
<organism evidence="2 3">
    <name type="scientific">Apiospora saccharicola</name>
    <dbReference type="NCBI Taxonomy" id="335842"/>
    <lineage>
        <taxon>Eukaryota</taxon>
        <taxon>Fungi</taxon>
        <taxon>Dikarya</taxon>
        <taxon>Ascomycota</taxon>
        <taxon>Pezizomycotina</taxon>
        <taxon>Sordariomycetes</taxon>
        <taxon>Xylariomycetidae</taxon>
        <taxon>Amphisphaeriales</taxon>
        <taxon>Apiosporaceae</taxon>
        <taxon>Apiospora</taxon>
    </lineage>
</organism>
<comment type="caution">
    <text evidence="2">The sequence shown here is derived from an EMBL/GenBank/DDBJ whole genome shotgun (WGS) entry which is preliminary data.</text>
</comment>
<evidence type="ECO:0000256" key="1">
    <source>
        <dbReference type="SAM" id="Phobius"/>
    </source>
</evidence>
<keyword evidence="1" id="KW-0472">Membrane</keyword>
<feature type="transmembrane region" description="Helical" evidence="1">
    <location>
        <begin position="237"/>
        <end position="262"/>
    </location>
</feature>
<name>A0ABR1VN74_9PEZI</name>
<protein>
    <submittedName>
        <fullName evidence="2">Uncharacterized protein</fullName>
    </submittedName>
</protein>
<keyword evidence="1" id="KW-0812">Transmembrane</keyword>